<comment type="caution">
    <text evidence="1">The sequence shown here is derived from an EMBL/GenBank/DDBJ whole genome shotgun (WGS) entry which is preliminary data.</text>
</comment>
<reference evidence="1" key="1">
    <citation type="submission" date="2022-08" db="EMBL/GenBank/DDBJ databases">
        <title>Genome Sequence of Pycnoporus sanguineus.</title>
        <authorList>
            <person name="Buettner E."/>
        </authorList>
    </citation>
    <scope>NUCLEOTIDE SEQUENCE</scope>
    <source>
        <strain evidence="1">CG-C14</strain>
    </source>
</reference>
<organism evidence="1 2">
    <name type="scientific">Trametes sanguinea</name>
    <dbReference type="NCBI Taxonomy" id="158606"/>
    <lineage>
        <taxon>Eukaryota</taxon>
        <taxon>Fungi</taxon>
        <taxon>Dikarya</taxon>
        <taxon>Basidiomycota</taxon>
        <taxon>Agaricomycotina</taxon>
        <taxon>Agaricomycetes</taxon>
        <taxon>Polyporales</taxon>
        <taxon>Polyporaceae</taxon>
        <taxon>Trametes</taxon>
    </lineage>
</organism>
<evidence type="ECO:0000313" key="1">
    <source>
        <dbReference type="EMBL" id="KAJ3002633.1"/>
    </source>
</evidence>
<dbReference type="Proteomes" id="UP001144978">
    <property type="component" value="Unassembled WGS sequence"/>
</dbReference>
<name>A0ACC1PU81_9APHY</name>
<keyword evidence="2" id="KW-1185">Reference proteome</keyword>
<protein>
    <submittedName>
        <fullName evidence="1">Uncharacterized protein</fullName>
    </submittedName>
</protein>
<proteinExistence type="predicted"/>
<dbReference type="EMBL" id="JANSHE010001451">
    <property type="protein sequence ID" value="KAJ3002633.1"/>
    <property type="molecule type" value="Genomic_DNA"/>
</dbReference>
<accession>A0ACC1PU81</accession>
<sequence>MLHLRRAASQERLSAERALTTRESRDGRKQRYPGQLPPMGRPRNRDGEPDDRRAGSWRDRDDRDRRRGGGGDYHDRDEDDRPRARDPSQGGGSKVISVQEAVYTVAIAEEEDAAEDMKEREEEEEEQLQQPKSWLTSWMFSRAS</sequence>
<gene>
    <name evidence="1" type="ORF">NUW54_g5744</name>
</gene>
<evidence type="ECO:0000313" key="2">
    <source>
        <dbReference type="Proteomes" id="UP001144978"/>
    </source>
</evidence>